<evidence type="ECO:0000313" key="1">
    <source>
        <dbReference type="EMBL" id="QXT62754.1"/>
    </source>
</evidence>
<protein>
    <submittedName>
        <fullName evidence="1">Uncharacterized protein</fullName>
    </submittedName>
</protein>
<gene>
    <name evidence="1" type="ORF">KDB89_13625</name>
</gene>
<sequence length="126" mass="13736">MIDALTGRLDGLAVYLVDVPANPGDAYVVLYPATGLLTSHGYAASPTDQADEFRAMCVSNSAAGVTRLLDRVRGRLTGWCPFPDDPSHSPLYETDAGPVLTTRVEGRTLYSLTLVYRAHRRRKKTP</sequence>
<name>A0ABX8SIF5_9ACTN</name>
<evidence type="ECO:0000313" key="2">
    <source>
        <dbReference type="Proteomes" id="UP000824504"/>
    </source>
</evidence>
<dbReference type="RefSeq" id="WP_219081930.1">
    <property type="nucleotide sequence ID" value="NZ_CP079216.1"/>
</dbReference>
<keyword evidence="2" id="KW-1185">Reference proteome</keyword>
<dbReference type="EMBL" id="CP079216">
    <property type="protein sequence ID" value="QXT62754.1"/>
    <property type="molecule type" value="Genomic_DNA"/>
</dbReference>
<reference evidence="1 2" key="1">
    <citation type="submission" date="2021-07" db="EMBL/GenBank/DDBJ databases">
        <title>complete genome sequencing of Tessaracoccus sp.J1M15.</title>
        <authorList>
            <person name="Bae J.-W."/>
            <person name="Kim D.-y."/>
        </authorList>
    </citation>
    <scope>NUCLEOTIDE SEQUENCE [LARGE SCALE GENOMIC DNA]</scope>
    <source>
        <strain evidence="1 2">J1M15</strain>
    </source>
</reference>
<dbReference type="Proteomes" id="UP000824504">
    <property type="component" value="Chromosome"/>
</dbReference>
<organism evidence="1 2">
    <name type="scientific">Tessaracoccus palaemonis</name>
    <dbReference type="NCBI Taxonomy" id="2829499"/>
    <lineage>
        <taxon>Bacteria</taxon>
        <taxon>Bacillati</taxon>
        <taxon>Actinomycetota</taxon>
        <taxon>Actinomycetes</taxon>
        <taxon>Propionibacteriales</taxon>
        <taxon>Propionibacteriaceae</taxon>
        <taxon>Tessaracoccus</taxon>
    </lineage>
</organism>
<accession>A0ABX8SIF5</accession>
<proteinExistence type="predicted"/>